<feature type="domain" description="Fungal lipase-type" evidence="2">
    <location>
        <begin position="151"/>
        <end position="261"/>
    </location>
</feature>
<accession>A0A5B6VFQ6</accession>
<dbReference type="InterPro" id="IPR002921">
    <property type="entry name" value="Fungal_lipase-type"/>
</dbReference>
<organism evidence="4 5">
    <name type="scientific">Gossypium australe</name>
    <dbReference type="NCBI Taxonomy" id="47621"/>
    <lineage>
        <taxon>Eukaryota</taxon>
        <taxon>Viridiplantae</taxon>
        <taxon>Streptophyta</taxon>
        <taxon>Embryophyta</taxon>
        <taxon>Tracheophyta</taxon>
        <taxon>Spermatophyta</taxon>
        <taxon>Magnoliopsida</taxon>
        <taxon>eudicotyledons</taxon>
        <taxon>Gunneridae</taxon>
        <taxon>Pentapetalae</taxon>
        <taxon>rosids</taxon>
        <taxon>malvids</taxon>
        <taxon>Malvales</taxon>
        <taxon>Malvaceae</taxon>
        <taxon>Malvoideae</taxon>
        <taxon>Gossypium</taxon>
    </lineage>
</organism>
<evidence type="ECO:0000313" key="5">
    <source>
        <dbReference type="Proteomes" id="UP000325315"/>
    </source>
</evidence>
<dbReference type="Pfam" id="PF03893">
    <property type="entry name" value="Lipase3_N"/>
    <property type="match status" value="1"/>
</dbReference>
<dbReference type="GO" id="GO:0016787">
    <property type="term" value="F:hydrolase activity"/>
    <property type="evidence" value="ECO:0007669"/>
    <property type="project" value="UniProtKB-KW"/>
</dbReference>
<dbReference type="PANTHER" id="PTHR46023:SF6">
    <property type="entry name" value="LIPASE CLASS 3 FAMILY PROTEIN"/>
    <property type="match status" value="1"/>
</dbReference>
<name>A0A5B6VFQ6_9ROSI</name>
<dbReference type="InterPro" id="IPR029058">
    <property type="entry name" value="AB_hydrolase_fold"/>
</dbReference>
<gene>
    <name evidence="4" type="ORF">EPI10_002876</name>
</gene>
<dbReference type="SUPFAM" id="SSF53474">
    <property type="entry name" value="alpha/beta-Hydrolases"/>
    <property type="match status" value="1"/>
</dbReference>
<keyword evidence="5" id="KW-1185">Reference proteome</keyword>
<dbReference type="Pfam" id="PF01764">
    <property type="entry name" value="Lipase_3"/>
    <property type="match status" value="1"/>
</dbReference>
<dbReference type="InterPro" id="IPR005592">
    <property type="entry name" value="Mono/diacylglycerol_lipase_N"/>
</dbReference>
<dbReference type="PANTHER" id="PTHR46023">
    <property type="entry name" value="LIPASE CLASS 3 PROTEIN-LIKE"/>
    <property type="match status" value="1"/>
</dbReference>
<protein>
    <submittedName>
        <fullName evidence="4">Sn1-specific diacylglycerol lipase alpha</fullName>
    </submittedName>
</protein>
<reference evidence="5" key="1">
    <citation type="journal article" date="2019" name="Plant Biotechnol. J.">
        <title>Genome sequencing of the Australian wild diploid species Gossypium australe highlights disease resistance and delayed gland morphogenesis.</title>
        <authorList>
            <person name="Cai Y."/>
            <person name="Cai X."/>
            <person name="Wang Q."/>
            <person name="Wang P."/>
            <person name="Zhang Y."/>
            <person name="Cai C."/>
            <person name="Xu Y."/>
            <person name="Wang K."/>
            <person name="Zhou Z."/>
            <person name="Wang C."/>
            <person name="Geng S."/>
            <person name="Li B."/>
            <person name="Dong Q."/>
            <person name="Hou Y."/>
            <person name="Wang H."/>
            <person name="Ai P."/>
            <person name="Liu Z."/>
            <person name="Yi F."/>
            <person name="Sun M."/>
            <person name="An G."/>
            <person name="Cheng J."/>
            <person name="Zhang Y."/>
            <person name="Shi Q."/>
            <person name="Xie Y."/>
            <person name="Shi X."/>
            <person name="Chang Y."/>
            <person name="Huang F."/>
            <person name="Chen Y."/>
            <person name="Hong S."/>
            <person name="Mi L."/>
            <person name="Sun Q."/>
            <person name="Zhang L."/>
            <person name="Zhou B."/>
            <person name="Peng R."/>
            <person name="Zhang X."/>
            <person name="Liu F."/>
        </authorList>
    </citation>
    <scope>NUCLEOTIDE SEQUENCE [LARGE SCALE GENOMIC DNA]</scope>
    <source>
        <strain evidence="5">cv. PA1801</strain>
    </source>
</reference>
<sequence length="289" mass="31735">MAAGTMATAAGAAVILYYVWLRKSEVKTDGVGSEEDEDFSKSSRSVKRRIVRRPAQAPATWLEAIATISETLRFTYSETLGKWPIGDLAFGINYLMRRQGNFEVASVYAGDNCVELKGYSEEDALLHKPKAGLMKPAFTILRDENSKCFLLLIRGTHSIKDTLTAATGAVVPFHHSVLHDGGVSNLVLGYAHCGMVAAARWIAKLTAPCLLKAIAQYPDYKVEIVGHSLGGGTAALLTYILREHKEFAASTTCFTFAPGKTIPTYYRFIVKLSVNDVNPHHFHNKPFSY</sequence>
<proteinExistence type="predicted"/>
<dbReference type="OrthoDB" id="438440at2759"/>
<evidence type="ECO:0000256" key="1">
    <source>
        <dbReference type="ARBA" id="ARBA00022801"/>
    </source>
</evidence>
<feature type="domain" description="Mono-/di-acylglycerol lipase N-terminal" evidence="3">
    <location>
        <begin position="50"/>
        <end position="112"/>
    </location>
</feature>
<dbReference type="EMBL" id="SMMG02000007">
    <property type="protein sequence ID" value="KAA3467904.1"/>
    <property type="molecule type" value="Genomic_DNA"/>
</dbReference>
<evidence type="ECO:0000313" key="4">
    <source>
        <dbReference type="EMBL" id="KAA3467904.1"/>
    </source>
</evidence>
<evidence type="ECO:0000259" key="3">
    <source>
        <dbReference type="Pfam" id="PF03893"/>
    </source>
</evidence>
<keyword evidence="1" id="KW-0378">Hydrolase</keyword>
<evidence type="ECO:0000259" key="2">
    <source>
        <dbReference type="Pfam" id="PF01764"/>
    </source>
</evidence>
<comment type="caution">
    <text evidence="4">The sequence shown here is derived from an EMBL/GenBank/DDBJ whole genome shotgun (WGS) entry which is preliminary data.</text>
</comment>
<dbReference type="Proteomes" id="UP000325315">
    <property type="component" value="Unassembled WGS sequence"/>
</dbReference>
<dbReference type="Gene3D" id="3.40.50.1820">
    <property type="entry name" value="alpha/beta hydrolase"/>
    <property type="match status" value="1"/>
</dbReference>
<dbReference type="GO" id="GO:0016042">
    <property type="term" value="P:lipid catabolic process"/>
    <property type="evidence" value="ECO:0007669"/>
    <property type="project" value="InterPro"/>
</dbReference>
<dbReference type="AlphaFoldDB" id="A0A5B6VFQ6"/>
<dbReference type="CDD" id="cd00519">
    <property type="entry name" value="Lipase_3"/>
    <property type="match status" value="1"/>
</dbReference>